<name>A0ABT5AHH1_9CYAN</name>
<dbReference type="EMBL" id="JAQMUC010000070">
    <property type="protein sequence ID" value="MDB9536741.1"/>
    <property type="molecule type" value="Genomic_DNA"/>
</dbReference>
<evidence type="ECO:0000313" key="1">
    <source>
        <dbReference type="EMBL" id="MDB9536741.1"/>
    </source>
</evidence>
<gene>
    <name evidence="1" type="ORF">PN451_13050</name>
    <name evidence="2" type="ORF">PN451_14510</name>
</gene>
<evidence type="ECO:0000313" key="3">
    <source>
        <dbReference type="Proteomes" id="UP001211249"/>
    </source>
</evidence>
<dbReference type="Proteomes" id="UP001211249">
    <property type="component" value="Unassembled WGS sequence"/>
</dbReference>
<keyword evidence="3" id="KW-1185">Reference proteome</keyword>
<comment type="caution">
    <text evidence="1">The sequence shown here is derived from an EMBL/GenBank/DDBJ whole genome shotgun (WGS) entry which is preliminary data.</text>
</comment>
<reference evidence="1 3" key="1">
    <citation type="submission" date="2023-01" db="EMBL/GenBank/DDBJ databases">
        <title>Genomes from the Australian National Cyanobacteria Reference Collection.</title>
        <authorList>
            <person name="Willis A."/>
            <person name="Lee E.M.F."/>
        </authorList>
    </citation>
    <scope>NUCLEOTIDE SEQUENCE [LARGE SCALE GENOMIC DNA]</scope>
    <source>
        <strain evidence="1 3">CS-1226</strain>
    </source>
</reference>
<evidence type="ECO:0000313" key="2">
    <source>
        <dbReference type="EMBL" id="MDB9537023.1"/>
    </source>
</evidence>
<dbReference type="EMBL" id="JAQMUC010000079">
    <property type="protein sequence ID" value="MDB9537023.1"/>
    <property type="molecule type" value="Genomic_DNA"/>
</dbReference>
<sequence>MIVFEFKAKGTKQQYQKIDEAIRITQFIRNKCLRFWMD</sequence>
<feature type="non-terminal residue" evidence="1">
    <location>
        <position position="38"/>
    </location>
</feature>
<organism evidence="1 3">
    <name type="scientific">Dolichospermum planctonicum CS-1226</name>
    <dbReference type="NCBI Taxonomy" id="3021751"/>
    <lineage>
        <taxon>Bacteria</taxon>
        <taxon>Bacillati</taxon>
        <taxon>Cyanobacteriota</taxon>
        <taxon>Cyanophyceae</taxon>
        <taxon>Nostocales</taxon>
        <taxon>Aphanizomenonaceae</taxon>
        <taxon>Dolichospermum</taxon>
        <taxon>Dolichospermum planctonicum</taxon>
    </lineage>
</organism>
<protein>
    <submittedName>
        <fullName evidence="1">Transposase</fullName>
    </submittedName>
</protein>
<accession>A0ABT5AHH1</accession>
<proteinExistence type="predicted"/>